<dbReference type="Gene3D" id="2.40.10.10">
    <property type="entry name" value="Trypsin-like serine proteases"/>
    <property type="match status" value="2"/>
</dbReference>
<name>A0A132BYL3_9RHOB</name>
<dbReference type="InterPro" id="IPR018114">
    <property type="entry name" value="TRYPSIN_HIS"/>
</dbReference>
<dbReference type="Pfam" id="PF00089">
    <property type="entry name" value="Trypsin"/>
    <property type="match status" value="1"/>
</dbReference>
<keyword evidence="1 2" id="KW-0732">Signal</keyword>
<keyword evidence="5" id="KW-1185">Reference proteome</keyword>
<comment type="caution">
    <text evidence="4">The sequence shown here is derived from an EMBL/GenBank/DDBJ whole genome shotgun (WGS) entry which is preliminary data.</text>
</comment>
<evidence type="ECO:0000256" key="2">
    <source>
        <dbReference type="SAM" id="SignalP"/>
    </source>
</evidence>
<evidence type="ECO:0000313" key="4">
    <source>
        <dbReference type="EMBL" id="KUP93455.1"/>
    </source>
</evidence>
<dbReference type="PANTHER" id="PTHR15462:SF8">
    <property type="entry name" value="SERINE PROTEASE"/>
    <property type="match status" value="1"/>
</dbReference>
<feature type="chain" id="PRO_5007288677" evidence="2">
    <location>
        <begin position="23"/>
        <end position="235"/>
    </location>
</feature>
<dbReference type="RefSeq" id="WP_082705073.1">
    <property type="nucleotide sequence ID" value="NZ_LPUY01000052.1"/>
</dbReference>
<dbReference type="GO" id="GO:0006508">
    <property type="term" value="P:proteolysis"/>
    <property type="evidence" value="ECO:0007669"/>
    <property type="project" value="InterPro"/>
</dbReference>
<dbReference type="InterPro" id="IPR043504">
    <property type="entry name" value="Peptidase_S1_PA_chymotrypsin"/>
</dbReference>
<accession>A0A132BYL3</accession>
<dbReference type="OrthoDB" id="267336at2"/>
<protein>
    <submittedName>
        <fullName evidence="4">Trypsin</fullName>
    </submittedName>
</protein>
<dbReference type="PANTHER" id="PTHR15462">
    <property type="entry name" value="SERINE PROTEASE"/>
    <property type="match status" value="1"/>
</dbReference>
<evidence type="ECO:0000256" key="1">
    <source>
        <dbReference type="ARBA" id="ARBA00022729"/>
    </source>
</evidence>
<dbReference type="AlphaFoldDB" id="A0A132BYL3"/>
<dbReference type="PRINTS" id="PR00722">
    <property type="entry name" value="CHYMOTRYPSIN"/>
</dbReference>
<dbReference type="PROSITE" id="PS00134">
    <property type="entry name" value="TRYPSIN_HIS"/>
    <property type="match status" value="1"/>
</dbReference>
<dbReference type="Proteomes" id="UP000068382">
    <property type="component" value="Unassembled WGS sequence"/>
</dbReference>
<gene>
    <name evidence="4" type="ORF">TRIHO_16640</name>
</gene>
<evidence type="ECO:0000313" key="5">
    <source>
        <dbReference type="Proteomes" id="UP000068382"/>
    </source>
</evidence>
<sequence length="235" mass="25390">MRMLFAIIVACLTLGAADTAKAFDRRASSLPGWEAVGRLNISGKYMCTGTLIASNLVLTAAHCVFDAKTGQRVNPRGIRFEAGLDGRRFKAARMVSKAVVHPSYQFRATGRAQLGHDIAVLRLSSPISHGEIRPFSMSSRADRGASVDVLSYNYNNATRPNLEKDCHVLSRRTQTVVMSCRVEFGASGAPVLEVLPGQRPRIVSVISSKAALGQRRVSIGTTLDGTLQTMMRQAG</sequence>
<dbReference type="PROSITE" id="PS50240">
    <property type="entry name" value="TRYPSIN_DOM"/>
    <property type="match status" value="1"/>
</dbReference>
<dbReference type="InterPro" id="IPR009003">
    <property type="entry name" value="Peptidase_S1_PA"/>
</dbReference>
<feature type="signal peptide" evidence="2">
    <location>
        <begin position="1"/>
        <end position="22"/>
    </location>
</feature>
<feature type="domain" description="Peptidase S1" evidence="3">
    <location>
        <begin position="13"/>
        <end position="232"/>
    </location>
</feature>
<dbReference type="EMBL" id="LPUY01000052">
    <property type="protein sequence ID" value="KUP93455.1"/>
    <property type="molecule type" value="Genomic_DNA"/>
</dbReference>
<dbReference type="SMART" id="SM00020">
    <property type="entry name" value="Tryp_SPc"/>
    <property type="match status" value="1"/>
</dbReference>
<dbReference type="InterPro" id="IPR001314">
    <property type="entry name" value="Peptidase_S1A"/>
</dbReference>
<reference evidence="4 5" key="1">
    <citation type="submission" date="2015-12" db="EMBL/GenBank/DDBJ databases">
        <title>Genome sequence of the marine Rhodobacteraceae strain O3.65, Candidatus Tritonibacter horizontis.</title>
        <authorList>
            <person name="Poehlein A."/>
            <person name="Giebel H.A."/>
            <person name="Voget S."/>
            <person name="Brinkhoff T."/>
        </authorList>
    </citation>
    <scope>NUCLEOTIDE SEQUENCE [LARGE SCALE GENOMIC DNA]</scope>
    <source>
        <strain evidence="4 5">O3.65</strain>
    </source>
</reference>
<evidence type="ECO:0000259" key="3">
    <source>
        <dbReference type="PROSITE" id="PS50240"/>
    </source>
</evidence>
<dbReference type="InterPro" id="IPR001254">
    <property type="entry name" value="Trypsin_dom"/>
</dbReference>
<dbReference type="GO" id="GO:0004252">
    <property type="term" value="F:serine-type endopeptidase activity"/>
    <property type="evidence" value="ECO:0007669"/>
    <property type="project" value="InterPro"/>
</dbReference>
<dbReference type="PATRIC" id="fig|1768241.3.peg.1747"/>
<dbReference type="SUPFAM" id="SSF50494">
    <property type="entry name" value="Trypsin-like serine proteases"/>
    <property type="match status" value="1"/>
</dbReference>
<organism evidence="4 5">
    <name type="scientific">Tritonibacter horizontis</name>
    <dbReference type="NCBI Taxonomy" id="1768241"/>
    <lineage>
        <taxon>Bacteria</taxon>
        <taxon>Pseudomonadati</taxon>
        <taxon>Pseudomonadota</taxon>
        <taxon>Alphaproteobacteria</taxon>
        <taxon>Rhodobacterales</taxon>
        <taxon>Paracoccaceae</taxon>
        <taxon>Tritonibacter</taxon>
    </lineage>
</organism>
<dbReference type="InterPro" id="IPR050966">
    <property type="entry name" value="Glutamyl_endopeptidase"/>
</dbReference>
<proteinExistence type="predicted"/>